<dbReference type="InterPro" id="IPR051607">
    <property type="entry name" value="Metallo-dep_hydrolases"/>
</dbReference>
<dbReference type="InterPro" id="IPR006680">
    <property type="entry name" value="Amidohydro-rel"/>
</dbReference>
<dbReference type="GO" id="GO:0006147">
    <property type="term" value="P:guanine catabolic process"/>
    <property type="evidence" value="ECO:0007669"/>
    <property type="project" value="UniProtKB-UniRule"/>
</dbReference>
<keyword evidence="5 8" id="KW-0862">Zinc</keyword>
<evidence type="ECO:0000256" key="5">
    <source>
        <dbReference type="ARBA" id="ARBA00022833"/>
    </source>
</evidence>
<protein>
    <recommendedName>
        <fullName evidence="8">Guanine deaminase</fullName>
        <shortName evidence="8">Guanase</shortName>
        <ecNumber evidence="8">3.5.4.3</ecNumber>
    </recommendedName>
    <alternativeName>
        <fullName evidence="8">Guanine aminohydrolase</fullName>
    </alternativeName>
</protein>
<name>A0A7H9HQ36_9SACH</name>
<dbReference type="NCBIfam" id="TIGR02967">
    <property type="entry name" value="guan_deamin"/>
    <property type="match status" value="1"/>
</dbReference>
<dbReference type="Pfam" id="PF01979">
    <property type="entry name" value="Amidohydro_1"/>
    <property type="match status" value="1"/>
</dbReference>
<reference evidence="10 11" key="1">
    <citation type="submission" date="2020-06" db="EMBL/GenBank/DDBJ databases">
        <title>The yeast mating-type switching endonuclease HO is a domesticated member of an unorthodox homing genetic element family.</title>
        <authorList>
            <person name="Coughlan A.Y."/>
            <person name="Lombardi L."/>
            <person name="Braun-Galleani S."/>
            <person name="Martos A.R."/>
            <person name="Galeote V."/>
            <person name="Bigey F."/>
            <person name="Dequin S."/>
            <person name="Byrne K.P."/>
            <person name="Wolfe K.H."/>
        </authorList>
    </citation>
    <scope>NUCLEOTIDE SEQUENCE [LARGE SCALE GENOMIC DNA]</scope>
    <source>
        <strain evidence="10 11">CBS2947</strain>
    </source>
</reference>
<dbReference type="UniPathway" id="UPA00603">
    <property type="reaction ID" value="UER00660"/>
</dbReference>
<evidence type="ECO:0000313" key="10">
    <source>
        <dbReference type="EMBL" id="QLQ79391.1"/>
    </source>
</evidence>
<dbReference type="Proteomes" id="UP000510647">
    <property type="component" value="Chromosome 3"/>
</dbReference>
<proteinExistence type="inferred from homology"/>
<dbReference type="GO" id="GO:0008270">
    <property type="term" value="F:zinc ion binding"/>
    <property type="evidence" value="ECO:0007669"/>
    <property type="project" value="UniProtKB-UniRule"/>
</dbReference>
<evidence type="ECO:0000256" key="4">
    <source>
        <dbReference type="ARBA" id="ARBA00022801"/>
    </source>
</evidence>
<sequence>MARWSVVGGLYISRRATLIDNEWLNARSAMIALSGARLAVFYGNFVDTPSLGQLRIRNKLSVGVSLVGPNKGEIVFIKQGSVDPVADCKEFDNSLVAQDVIAVDGTGEATFFFPGFVDTHIHASQYPNAGIFGNSTLLNWLETYTFPLEASLEHPEVAQEVYETVVRRTLSNGTTTAAYFATIDAESTKLLARICSLRNQRALIGKVCMDQNSPDYYRETTEMCLQNCRNVLSFLDQELGDPKVLPILTPRFAPSCSRELMLKLSQLSQDQGHLHIQTHLCESNEEISWVRALFPECETYTHVYEQFNLLTKKTVLAHCVHLTDDEAQLIKAAESGVSHCPTSNSSLTSGECKVRWLLDQGIKVGLGTDVSGGFACNILAAARQAHLVSRHLAMREQNLKLRDHWKLSVPEVLFLATMGGAQALDMEEKIGSFEVGKQFDAQLIDLQSPGSNVDVFAWQRPNSQINHTNNRVKLPPGITSEDLIAKWFFNGDDRNIRGVWVAGNPCHST</sequence>
<evidence type="ECO:0000256" key="7">
    <source>
        <dbReference type="ARBA" id="ARBA00056079"/>
    </source>
</evidence>
<comment type="similarity">
    <text evidence="2 8">Belongs to the metallo-dependent hydrolases superfamily. ATZ/TRZ family.</text>
</comment>
<keyword evidence="11" id="KW-1185">Reference proteome</keyword>
<organism evidence="10 11">
    <name type="scientific">Torulaspora globosa</name>
    <dbReference type="NCBI Taxonomy" id="48254"/>
    <lineage>
        <taxon>Eukaryota</taxon>
        <taxon>Fungi</taxon>
        <taxon>Dikarya</taxon>
        <taxon>Ascomycota</taxon>
        <taxon>Saccharomycotina</taxon>
        <taxon>Saccharomycetes</taxon>
        <taxon>Saccharomycetales</taxon>
        <taxon>Saccharomycetaceae</taxon>
        <taxon>Torulaspora</taxon>
    </lineage>
</organism>
<evidence type="ECO:0000313" key="11">
    <source>
        <dbReference type="Proteomes" id="UP000510647"/>
    </source>
</evidence>
<dbReference type="EC" id="3.5.4.3" evidence="8"/>
<dbReference type="GO" id="GO:0008892">
    <property type="term" value="F:guanine deaminase activity"/>
    <property type="evidence" value="ECO:0007669"/>
    <property type="project" value="UniProtKB-UniRule"/>
</dbReference>
<evidence type="ECO:0000256" key="1">
    <source>
        <dbReference type="ARBA" id="ARBA00004984"/>
    </source>
</evidence>
<evidence type="ECO:0000256" key="6">
    <source>
        <dbReference type="ARBA" id="ARBA00051148"/>
    </source>
</evidence>
<dbReference type="InterPro" id="IPR011059">
    <property type="entry name" value="Metal-dep_hydrolase_composite"/>
</dbReference>
<comment type="catalytic activity">
    <reaction evidence="6 8">
        <text>guanine + H2O + H(+) = xanthine + NH4(+)</text>
        <dbReference type="Rhea" id="RHEA:14665"/>
        <dbReference type="ChEBI" id="CHEBI:15377"/>
        <dbReference type="ChEBI" id="CHEBI:15378"/>
        <dbReference type="ChEBI" id="CHEBI:16235"/>
        <dbReference type="ChEBI" id="CHEBI:17712"/>
        <dbReference type="ChEBI" id="CHEBI:28938"/>
        <dbReference type="EC" id="3.5.4.3"/>
    </reaction>
</comment>
<dbReference type="Gene3D" id="3.20.20.140">
    <property type="entry name" value="Metal-dependent hydrolases"/>
    <property type="match status" value="1"/>
</dbReference>
<evidence type="ECO:0000259" key="9">
    <source>
        <dbReference type="Pfam" id="PF01979"/>
    </source>
</evidence>
<gene>
    <name evidence="10" type="ORF">HG537_0C00380</name>
</gene>
<evidence type="ECO:0000256" key="3">
    <source>
        <dbReference type="ARBA" id="ARBA00022723"/>
    </source>
</evidence>
<dbReference type="InterPro" id="IPR032466">
    <property type="entry name" value="Metal_Hydrolase"/>
</dbReference>
<keyword evidence="3 8" id="KW-0479">Metal-binding</keyword>
<keyword evidence="4 8" id="KW-0378">Hydrolase</keyword>
<dbReference type="EMBL" id="CP059269">
    <property type="protein sequence ID" value="QLQ79391.1"/>
    <property type="molecule type" value="Genomic_DNA"/>
</dbReference>
<comment type="cofactor">
    <cofactor evidence="8">
        <name>Zn(2+)</name>
        <dbReference type="ChEBI" id="CHEBI:29105"/>
    </cofactor>
    <text evidence="8">Binds 1 zinc ion per subunit.</text>
</comment>
<feature type="domain" description="Amidohydrolase-related" evidence="9">
    <location>
        <begin position="113"/>
        <end position="504"/>
    </location>
</feature>
<dbReference type="CDD" id="cd01303">
    <property type="entry name" value="GDEase"/>
    <property type="match status" value="1"/>
</dbReference>
<dbReference type="InterPro" id="IPR014311">
    <property type="entry name" value="Guanine_deaminase"/>
</dbReference>
<dbReference type="Gene3D" id="2.30.40.10">
    <property type="entry name" value="Urease, subunit C, domain 1"/>
    <property type="match status" value="1"/>
</dbReference>
<comment type="function">
    <text evidence="7 8">Catalyzes the hydrolytic deamination of guanine, producing xanthine and ammonia.</text>
</comment>
<evidence type="ECO:0000256" key="8">
    <source>
        <dbReference type="RuleBase" id="RU366009"/>
    </source>
</evidence>
<dbReference type="PANTHER" id="PTHR11271:SF6">
    <property type="entry name" value="GUANINE DEAMINASE"/>
    <property type="match status" value="1"/>
</dbReference>
<dbReference type="AlphaFoldDB" id="A0A7H9HQ36"/>
<dbReference type="OrthoDB" id="194468at2759"/>
<dbReference type="PANTHER" id="PTHR11271">
    <property type="entry name" value="GUANINE DEAMINASE"/>
    <property type="match status" value="1"/>
</dbReference>
<accession>A0A7H9HQ36</accession>
<dbReference type="SUPFAM" id="SSF51556">
    <property type="entry name" value="Metallo-dependent hydrolases"/>
    <property type="match status" value="1"/>
</dbReference>
<comment type="pathway">
    <text evidence="1 8">Purine metabolism; guanine degradation; xanthine from guanine: step 1/1.</text>
</comment>
<dbReference type="FunFam" id="3.20.20.140:FF:000022">
    <property type="entry name" value="Guanine deaminase"/>
    <property type="match status" value="1"/>
</dbReference>
<evidence type="ECO:0000256" key="2">
    <source>
        <dbReference type="ARBA" id="ARBA00006745"/>
    </source>
</evidence>
<dbReference type="GO" id="GO:0005829">
    <property type="term" value="C:cytosol"/>
    <property type="evidence" value="ECO:0007669"/>
    <property type="project" value="TreeGrafter"/>
</dbReference>